<comment type="subcellular location">
    <subcellularLocation>
        <location evidence="1">Membrane</location>
        <topology evidence="1">Multi-pass membrane protein</topology>
    </subcellularLocation>
</comment>
<organism evidence="9 10">
    <name type="scientific">Polypedilum vanderplanki</name>
    <name type="common">Sleeping chironomid midge</name>
    <dbReference type="NCBI Taxonomy" id="319348"/>
    <lineage>
        <taxon>Eukaryota</taxon>
        <taxon>Metazoa</taxon>
        <taxon>Ecdysozoa</taxon>
        <taxon>Arthropoda</taxon>
        <taxon>Hexapoda</taxon>
        <taxon>Insecta</taxon>
        <taxon>Pterygota</taxon>
        <taxon>Neoptera</taxon>
        <taxon>Endopterygota</taxon>
        <taxon>Diptera</taxon>
        <taxon>Nematocera</taxon>
        <taxon>Chironomoidea</taxon>
        <taxon>Chironomidae</taxon>
        <taxon>Chironominae</taxon>
        <taxon>Polypedilum</taxon>
        <taxon>Polypedilum</taxon>
    </lineage>
</organism>
<keyword evidence="3 7" id="KW-0812">Transmembrane</keyword>
<dbReference type="PANTHER" id="PTHR10165">
    <property type="entry name" value="LIPID PHOSPHATE PHOSPHATASE"/>
    <property type="match status" value="1"/>
</dbReference>
<dbReference type="Gene3D" id="1.20.144.10">
    <property type="entry name" value="Phosphatidic acid phosphatase type 2/haloperoxidase"/>
    <property type="match status" value="1"/>
</dbReference>
<evidence type="ECO:0000256" key="6">
    <source>
        <dbReference type="SAM" id="MobiDB-lite"/>
    </source>
</evidence>
<dbReference type="GO" id="GO:0006644">
    <property type="term" value="P:phospholipid metabolic process"/>
    <property type="evidence" value="ECO:0007669"/>
    <property type="project" value="InterPro"/>
</dbReference>
<dbReference type="InterPro" id="IPR036938">
    <property type="entry name" value="PAP2/HPO_sf"/>
</dbReference>
<protein>
    <recommendedName>
        <fullName evidence="8">Phosphatidic acid phosphatase type 2/haloperoxidase domain-containing protein</fullName>
    </recommendedName>
</protein>
<feature type="domain" description="Phosphatidic acid phosphatase type 2/haloperoxidase" evidence="8">
    <location>
        <begin position="169"/>
        <end position="319"/>
    </location>
</feature>
<dbReference type="Pfam" id="PF01569">
    <property type="entry name" value="PAP2"/>
    <property type="match status" value="1"/>
</dbReference>
<evidence type="ECO:0000256" key="2">
    <source>
        <dbReference type="ARBA" id="ARBA00008816"/>
    </source>
</evidence>
<feature type="compositionally biased region" description="Low complexity" evidence="6">
    <location>
        <begin position="37"/>
        <end position="51"/>
    </location>
</feature>
<dbReference type="GO" id="GO:0005886">
    <property type="term" value="C:plasma membrane"/>
    <property type="evidence" value="ECO:0007669"/>
    <property type="project" value="TreeGrafter"/>
</dbReference>
<dbReference type="SUPFAM" id="SSF48317">
    <property type="entry name" value="Acid phosphatase/Vanadium-dependent haloperoxidase"/>
    <property type="match status" value="1"/>
</dbReference>
<evidence type="ECO:0000256" key="7">
    <source>
        <dbReference type="SAM" id="Phobius"/>
    </source>
</evidence>
<keyword evidence="10" id="KW-1185">Reference proteome</keyword>
<dbReference type="GO" id="GO:0008195">
    <property type="term" value="F:phosphatidate phosphatase activity"/>
    <property type="evidence" value="ECO:0007669"/>
    <property type="project" value="TreeGrafter"/>
</dbReference>
<keyword evidence="4 7" id="KW-1133">Transmembrane helix</keyword>
<proteinExistence type="inferred from homology"/>
<dbReference type="Proteomes" id="UP001107558">
    <property type="component" value="Chromosome 2"/>
</dbReference>
<evidence type="ECO:0000313" key="10">
    <source>
        <dbReference type="Proteomes" id="UP001107558"/>
    </source>
</evidence>
<accession>A0A9J6C4Z8</accession>
<feature type="transmembrane region" description="Helical" evidence="7">
    <location>
        <begin position="68"/>
        <end position="92"/>
    </location>
</feature>
<evidence type="ECO:0000256" key="5">
    <source>
        <dbReference type="ARBA" id="ARBA00023136"/>
    </source>
</evidence>
<evidence type="ECO:0000256" key="1">
    <source>
        <dbReference type="ARBA" id="ARBA00004141"/>
    </source>
</evidence>
<gene>
    <name evidence="9" type="ORF">PVAND_006765</name>
</gene>
<name>A0A9J6C4Z8_POLVA</name>
<evidence type="ECO:0000256" key="4">
    <source>
        <dbReference type="ARBA" id="ARBA00022989"/>
    </source>
</evidence>
<dbReference type="EMBL" id="JADBJN010000002">
    <property type="protein sequence ID" value="KAG5676973.1"/>
    <property type="molecule type" value="Genomic_DNA"/>
</dbReference>
<comment type="caution">
    <text evidence="9">The sequence shown here is derived from an EMBL/GenBank/DDBJ whole genome shotgun (WGS) entry which is preliminary data.</text>
</comment>
<evidence type="ECO:0000256" key="3">
    <source>
        <dbReference type="ARBA" id="ARBA00022692"/>
    </source>
</evidence>
<evidence type="ECO:0000259" key="8">
    <source>
        <dbReference type="SMART" id="SM00014"/>
    </source>
</evidence>
<feature type="transmembrane region" description="Helical" evidence="7">
    <location>
        <begin position="119"/>
        <end position="139"/>
    </location>
</feature>
<evidence type="ECO:0000313" key="9">
    <source>
        <dbReference type="EMBL" id="KAG5676973.1"/>
    </source>
</evidence>
<feature type="transmembrane region" description="Helical" evidence="7">
    <location>
        <begin position="304"/>
        <end position="323"/>
    </location>
</feature>
<dbReference type="SMART" id="SM00014">
    <property type="entry name" value="acidPPc"/>
    <property type="match status" value="1"/>
</dbReference>
<reference evidence="9" key="1">
    <citation type="submission" date="2021-03" db="EMBL/GenBank/DDBJ databases">
        <title>Chromosome level genome of the anhydrobiotic midge Polypedilum vanderplanki.</title>
        <authorList>
            <person name="Yoshida Y."/>
            <person name="Kikawada T."/>
            <person name="Gusev O."/>
        </authorList>
    </citation>
    <scope>NUCLEOTIDE SEQUENCE</scope>
    <source>
        <strain evidence="9">NIAS01</strain>
        <tissue evidence="9">Whole body or cell culture</tissue>
    </source>
</reference>
<feature type="transmembrane region" description="Helical" evidence="7">
    <location>
        <begin position="274"/>
        <end position="292"/>
    </location>
</feature>
<sequence length="351" mass="40131">MVNQNGKTVVVKLPMEQSHIDSTETSPLNQRLRDNNSDISSSPSSAVNSDQSSKKLLHNSSTNQSRKILLNIFVDVIVLCLVGSAIVIFFLIGEPYERGFFCNDESLLHPHHTSTVKHWMLFLFGIVVPIVVIFFNEIVRSKKNLDEKSELKLFNWTISACKQNLYKFIGMFLLGTASCQLLTDIGKYSIGRYRPYFITLCQPILSDGTNCSDPKNLYQYITNFTCNNPAVTEKMLKDIRMSFPSANSSFSFFTMTYCALYLNARFEWNGTKILNYFLQFMLIALAWFTSLSRISDYKHHWSDVLAGSTLGFLLAIFVCHFILKLQKREKCSNLKLPSTKYELSTQTQNQI</sequence>
<dbReference type="InterPro" id="IPR043216">
    <property type="entry name" value="PAP-like"/>
</dbReference>
<dbReference type="GO" id="GO:0046839">
    <property type="term" value="P:phospholipid dephosphorylation"/>
    <property type="evidence" value="ECO:0007669"/>
    <property type="project" value="TreeGrafter"/>
</dbReference>
<dbReference type="CDD" id="cd03384">
    <property type="entry name" value="PAP2_wunen"/>
    <property type="match status" value="1"/>
</dbReference>
<dbReference type="GO" id="GO:0007165">
    <property type="term" value="P:signal transduction"/>
    <property type="evidence" value="ECO:0007669"/>
    <property type="project" value="TreeGrafter"/>
</dbReference>
<dbReference type="OrthoDB" id="8907274at2759"/>
<comment type="similarity">
    <text evidence="2">Belongs to the PA-phosphatase related phosphoesterase family.</text>
</comment>
<feature type="region of interest" description="Disordered" evidence="6">
    <location>
        <begin position="21"/>
        <end position="56"/>
    </location>
</feature>
<keyword evidence="5 7" id="KW-0472">Membrane</keyword>
<dbReference type="AlphaFoldDB" id="A0A9J6C4Z8"/>
<dbReference type="PANTHER" id="PTHR10165:SF197">
    <property type="entry name" value="FI04477P-RELATED"/>
    <property type="match status" value="1"/>
</dbReference>
<dbReference type="InterPro" id="IPR000326">
    <property type="entry name" value="PAP2/HPO"/>
</dbReference>